<organism evidence="3 4">
    <name type="scientific">Thalassotalea nanhaiensis</name>
    <dbReference type="NCBI Taxonomy" id="3065648"/>
    <lineage>
        <taxon>Bacteria</taxon>
        <taxon>Pseudomonadati</taxon>
        <taxon>Pseudomonadota</taxon>
        <taxon>Gammaproteobacteria</taxon>
        <taxon>Alteromonadales</taxon>
        <taxon>Colwelliaceae</taxon>
        <taxon>Thalassotalea</taxon>
    </lineage>
</organism>
<evidence type="ECO:0000256" key="2">
    <source>
        <dbReference type="ARBA" id="ARBA00022679"/>
    </source>
</evidence>
<protein>
    <submittedName>
        <fullName evidence="3">Acyltransferase</fullName>
        <ecNumber evidence="3">2.3.1.-</ecNumber>
    </submittedName>
</protein>
<dbReference type="InterPro" id="IPR051159">
    <property type="entry name" value="Hexapeptide_acetyltransf"/>
</dbReference>
<dbReference type="EC" id="2.3.1.-" evidence="3"/>
<reference evidence="4" key="1">
    <citation type="submission" date="2023-09" db="EMBL/GenBank/DDBJ databases">
        <authorList>
            <person name="Zhang C."/>
        </authorList>
    </citation>
    <scope>NUCLEOTIDE SEQUENCE [LARGE SCALE GENOMIC DNA]</scope>
    <source>
        <strain evidence="4">SQ345</strain>
    </source>
</reference>
<dbReference type="GO" id="GO:0016746">
    <property type="term" value="F:acyltransferase activity"/>
    <property type="evidence" value="ECO:0007669"/>
    <property type="project" value="UniProtKB-KW"/>
</dbReference>
<evidence type="ECO:0000313" key="4">
    <source>
        <dbReference type="Proteomes" id="UP001248581"/>
    </source>
</evidence>
<dbReference type="Gene3D" id="2.160.10.10">
    <property type="entry name" value="Hexapeptide repeat proteins"/>
    <property type="match status" value="1"/>
</dbReference>
<dbReference type="PANTHER" id="PTHR23416">
    <property type="entry name" value="SIALIC ACID SYNTHASE-RELATED"/>
    <property type="match status" value="1"/>
</dbReference>
<sequence length="175" mass="19835">MGTLKKLIFKLYSYYLLKKSPLKYARRIGVNVGDKTRLIGINSGTFGSEPFLIHIGSNVTITKRVQFLTHDGSVDVFRHRDKNIEYFGDINIGNNVFVGFGSIILPNTKIEDDVIVGAGSLVRGVLKKGGVYAGVPVKRICNIEEFHQKNIQQFTYIRNKSKKQKEQILIEKFKK</sequence>
<evidence type="ECO:0000313" key="3">
    <source>
        <dbReference type="EMBL" id="WNC69553.1"/>
    </source>
</evidence>
<keyword evidence="2 3" id="KW-0808">Transferase</keyword>
<name>A0ABY9TMK8_9GAMM</name>
<keyword evidence="3" id="KW-0012">Acyltransferase</keyword>
<dbReference type="PANTHER" id="PTHR23416:SF23">
    <property type="entry name" value="ACETYLTRANSFERASE C18B11.09C-RELATED"/>
    <property type="match status" value="1"/>
</dbReference>
<proteinExistence type="inferred from homology"/>
<dbReference type="InterPro" id="IPR011004">
    <property type="entry name" value="Trimer_LpxA-like_sf"/>
</dbReference>
<keyword evidence="4" id="KW-1185">Reference proteome</keyword>
<dbReference type="SUPFAM" id="SSF51161">
    <property type="entry name" value="Trimeric LpxA-like enzymes"/>
    <property type="match status" value="1"/>
</dbReference>
<gene>
    <name evidence="3" type="ORF">RI845_05240</name>
</gene>
<dbReference type="Proteomes" id="UP001248581">
    <property type="component" value="Chromosome"/>
</dbReference>
<comment type="similarity">
    <text evidence="1">Belongs to the transferase hexapeptide repeat family.</text>
</comment>
<evidence type="ECO:0000256" key="1">
    <source>
        <dbReference type="ARBA" id="ARBA00007274"/>
    </source>
</evidence>
<dbReference type="CDD" id="cd04647">
    <property type="entry name" value="LbH_MAT_like"/>
    <property type="match status" value="1"/>
</dbReference>
<accession>A0ABY9TMK8</accession>
<dbReference type="Pfam" id="PF00132">
    <property type="entry name" value="Hexapep"/>
    <property type="match status" value="1"/>
</dbReference>
<dbReference type="InterPro" id="IPR001451">
    <property type="entry name" value="Hexapep"/>
</dbReference>
<dbReference type="RefSeq" id="WP_348388695.1">
    <property type="nucleotide sequence ID" value="NZ_CP134146.1"/>
</dbReference>
<dbReference type="EMBL" id="CP134146">
    <property type="protein sequence ID" value="WNC69553.1"/>
    <property type="molecule type" value="Genomic_DNA"/>
</dbReference>